<dbReference type="GO" id="GO:0005886">
    <property type="term" value="C:plasma membrane"/>
    <property type="evidence" value="ECO:0000318"/>
    <property type="project" value="GO_Central"/>
</dbReference>
<reference evidence="8" key="1">
    <citation type="submission" date="2013-07" db="EMBL/GenBank/DDBJ databases">
        <title>The genome of Eucalyptus grandis.</title>
        <authorList>
            <person name="Schmutz J."/>
            <person name="Hayes R."/>
            <person name="Myburg A."/>
            <person name="Tuskan G."/>
            <person name="Grattapaglia D."/>
            <person name="Rokhsar D.S."/>
        </authorList>
    </citation>
    <scope>NUCLEOTIDE SEQUENCE</scope>
    <source>
        <tissue evidence="8">Leaf extractions</tissue>
    </source>
</reference>
<evidence type="ECO:0000313" key="8">
    <source>
        <dbReference type="EMBL" id="KCW86796.1"/>
    </source>
</evidence>
<dbReference type="AlphaFoldDB" id="A0A059D8Q2"/>
<gene>
    <name evidence="8" type="ORF">EUGRSUZ_B03404</name>
</gene>
<evidence type="ECO:0000256" key="5">
    <source>
        <dbReference type="ARBA" id="ARBA00023136"/>
    </source>
</evidence>
<dbReference type="OMA" id="LPTIMFA"/>
<evidence type="ECO:0000256" key="1">
    <source>
        <dbReference type="ARBA" id="ARBA00004141"/>
    </source>
</evidence>
<dbReference type="OrthoDB" id="8904098at2759"/>
<accession>A0A059D8Q2</accession>
<name>A0A059D8Q2_EUCGR</name>
<feature type="transmembrane region" description="Helical" evidence="7">
    <location>
        <begin position="245"/>
        <end position="264"/>
    </location>
</feature>
<proteinExistence type="inferred from homology"/>
<dbReference type="PANTHER" id="PTHR11654">
    <property type="entry name" value="OLIGOPEPTIDE TRANSPORTER-RELATED"/>
    <property type="match status" value="1"/>
</dbReference>
<feature type="transmembrane region" description="Helical" evidence="7">
    <location>
        <begin position="435"/>
        <end position="456"/>
    </location>
</feature>
<feature type="region of interest" description="Disordered" evidence="6">
    <location>
        <begin position="33"/>
        <end position="63"/>
    </location>
</feature>
<organism evidence="8">
    <name type="scientific">Eucalyptus grandis</name>
    <name type="common">Flooded gum</name>
    <dbReference type="NCBI Taxonomy" id="71139"/>
    <lineage>
        <taxon>Eukaryota</taxon>
        <taxon>Viridiplantae</taxon>
        <taxon>Streptophyta</taxon>
        <taxon>Embryophyta</taxon>
        <taxon>Tracheophyta</taxon>
        <taxon>Spermatophyta</taxon>
        <taxon>Magnoliopsida</taxon>
        <taxon>eudicotyledons</taxon>
        <taxon>Gunneridae</taxon>
        <taxon>Pentapetalae</taxon>
        <taxon>rosids</taxon>
        <taxon>malvids</taxon>
        <taxon>Myrtales</taxon>
        <taxon>Myrtaceae</taxon>
        <taxon>Myrtoideae</taxon>
        <taxon>Eucalypteae</taxon>
        <taxon>Eucalyptus</taxon>
    </lineage>
</organism>
<evidence type="ECO:0000256" key="3">
    <source>
        <dbReference type="ARBA" id="ARBA00022692"/>
    </source>
</evidence>
<feature type="transmembrane region" description="Helical" evidence="7">
    <location>
        <begin position="600"/>
        <end position="620"/>
    </location>
</feature>
<comment type="subcellular location">
    <subcellularLocation>
        <location evidence="1">Membrane</location>
        <topology evidence="1">Multi-pass membrane protein</topology>
    </subcellularLocation>
</comment>
<evidence type="ECO:0008006" key="9">
    <source>
        <dbReference type="Google" id="ProtNLM"/>
    </source>
</evidence>
<comment type="similarity">
    <text evidence="2">Belongs to the major facilitator superfamily. Proton-dependent oligopeptide transporter (POT/PTR) (TC 2.A.17) family.</text>
</comment>
<keyword evidence="5 7" id="KW-0472">Membrane</keyword>
<dbReference type="Gramene" id="KCW86796">
    <property type="protein sequence ID" value="KCW86796"/>
    <property type="gene ID" value="EUGRSUZ_B03404"/>
</dbReference>
<dbReference type="InterPro" id="IPR036259">
    <property type="entry name" value="MFS_trans_sf"/>
</dbReference>
<feature type="transmembrane region" description="Helical" evidence="7">
    <location>
        <begin position="517"/>
        <end position="536"/>
    </location>
</feature>
<dbReference type="Pfam" id="PF00854">
    <property type="entry name" value="PTR2"/>
    <property type="match status" value="1"/>
</dbReference>
<dbReference type="CDD" id="cd17416">
    <property type="entry name" value="MFS_NPF1_2"/>
    <property type="match status" value="1"/>
</dbReference>
<dbReference type="InParanoid" id="A0A059D8Q2"/>
<protein>
    <recommendedName>
        <fullName evidence="9">Major facilitator superfamily (MFS) profile domain-containing protein</fullName>
    </recommendedName>
</protein>
<dbReference type="KEGG" id="egr:104433596"/>
<evidence type="ECO:0000256" key="2">
    <source>
        <dbReference type="ARBA" id="ARBA00005982"/>
    </source>
</evidence>
<dbReference type="Gene3D" id="1.20.1250.20">
    <property type="entry name" value="MFS general substrate transporter like domains"/>
    <property type="match status" value="1"/>
</dbReference>
<evidence type="ECO:0000256" key="6">
    <source>
        <dbReference type="SAM" id="MobiDB-lite"/>
    </source>
</evidence>
<evidence type="ECO:0000256" key="4">
    <source>
        <dbReference type="ARBA" id="ARBA00022989"/>
    </source>
</evidence>
<keyword evidence="4 7" id="KW-1133">Transmembrane helix</keyword>
<dbReference type="FunCoup" id="A0A059D8Q2">
    <property type="interactions" value="1324"/>
</dbReference>
<keyword evidence="3 7" id="KW-0812">Transmembrane</keyword>
<dbReference type="SUPFAM" id="SSF103473">
    <property type="entry name" value="MFS general substrate transporter"/>
    <property type="match status" value="1"/>
</dbReference>
<feature type="transmembrane region" description="Helical" evidence="7">
    <location>
        <begin position="557"/>
        <end position="580"/>
    </location>
</feature>
<feature type="transmembrane region" description="Helical" evidence="7">
    <location>
        <begin position="118"/>
        <end position="142"/>
    </location>
</feature>
<feature type="transmembrane region" description="Helical" evidence="7">
    <location>
        <begin position="395"/>
        <end position="415"/>
    </location>
</feature>
<sequence length="646" mass="70563">MGSEDTNTSTKKPPPASLTLLLSTKCFPIKPSSPVLPASNSPENKGSDEVNGHGAASPRLSAKATTAAAIRKKPGGWKAMPYILGNETFERLATFGLLANFMVYLVKMYRMDQVAASNVINIWMGVTNFAPLVGAFISDAYAGRFRTIAFASFASFLGMLTMTLTAWLRQLHPPPCTAPSQSMMNASHPPCVSPSGGQLGVLFLGLGLLSIGTGGIRPCSIPFGVDQFDPATEEGARGINSFYNWYYTSFTVVLLITQTLVVYIQDSVSWVIGFGIPTILMLCSIVLFFFGTRIYVHVKPEGSVFTGIIQVFVVAFKKRRLRVPDAKGGGSEVAKVAYYDPPVKDAALLSKLPLTDEFRCLNKAAMILENDVTAEGGPVSLWTLCSVQQVEEVKCLLRVGPIWAAGIISFTAMTQQGTFTISQALTMDRHLGPRFQIPSGSLVVISFLTIGLWLPFYDRILVPALRKVTGHEGGITLLQRIGIGTVFSVLSMVVAGLVERDRRAHANSHPGQPPISVFWLAPQLILMGFCEAFNIIGQIEFFNRQFPDNMRSIANSLFFCSFAGSSYLSSVVIAVVHRVTGGDGRPNWLVNDLNAGRLDYYYYLLAAMGIVNFGYFLVVAHRYRYKSPLQHNKPHFDVELSRATDV</sequence>
<evidence type="ECO:0000256" key="7">
    <source>
        <dbReference type="SAM" id="Phobius"/>
    </source>
</evidence>
<dbReference type="EMBL" id="KK198754">
    <property type="protein sequence ID" value="KCW86796.1"/>
    <property type="molecule type" value="Genomic_DNA"/>
</dbReference>
<feature type="transmembrane region" description="Helical" evidence="7">
    <location>
        <begin position="477"/>
        <end position="497"/>
    </location>
</feature>
<dbReference type="eggNOG" id="KOG1237">
    <property type="taxonomic scope" value="Eukaryota"/>
</dbReference>
<dbReference type="InterPro" id="IPR000109">
    <property type="entry name" value="POT_fam"/>
</dbReference>
<feature type="transmembrane region" description="Helical" evidence="7">
    <location>
        <begin position="148"/>
        <end position="168"/>
    </location>
</feature>
<feature type="transmembrane region" description="Helical" evidence="7">
    <location>
        <begin position="270"/>
        <end position="290"/>
    </location>
</feature>
<dbReference type="GO" id="GO:0055085">
    <property type="term" value="P:transmembrane transport"/>
    <property type="evidence" value="ECO:0000318"/>
    <property type="project" value="GO_Central"/>
</dbReference>
<dbReference type="GO" id="GO:0022857">
    <property type="term" value="F:transmembrane transporter activity"/>
    <property type="evidence" value="ECO:0000318"/>
    <property type="project" value="GO_Central"/>
</dbReference>